<keyword evidence="7 12" id="KW-0067">ATP-binding</keyword>
<evidence type="ECO:0000256" key="12">
    <source>
        <dbReference type="RuleBase" id="RU000617"/>
    </source>
</evidence>
<dbReference type="CDD" id="cd07969">
    <property type="entry name" value="OBF_DNA_ligase_I"/>
    <property type="match status" value="1"/>
</dbReference>
<dbReference type="InterPro" id="IPR012340">
    <property type="entry name" value="NA-bd_OB-fold"/>
</dbReference>
<dbReference type="SUPFAM" id="SSF117018">
    <property type="entry name" value="ATP-dependent DNA ligase DNA-binding domain"/>
    <property type="match status" value="1"/>
</dbReference>
<evidence type="ECO:0000259" key="15">
    <source>
        <dbReference type="PROSITE" id="PS50160"/>
    </source>
</evidence>
<keyword evidence="17" id="KW-1185">Reference proteome</keyword>
<evidence type="ECO:0000313" key="17">
    <source>
        <dbReference type="Proteomes" id="UP001244341"/>
    </source>
</evidence>
<feature type="compositionally biased region" description="Low complexity" evidence="14">
    <location>
        <begin position="221"/>
        <end position="260"/>
    </location>
</feature>
<dbReference type="InterPro" id="IPR050191">
    <property type="entry name" value="ATP-dep_DNA_ligase"/>
</dbReference>
<evidence type="ECO:0000256" key="6">
    <source>
        <dbReference type="ARBA" id="ARBA00022763"/>
    </source>
</evidence>
<comment type="similarity">
    <text evidence="1 13">Belongs to the ATP-dependent DNA ligase family.</text>
</comment>
<evidence type="ECO:0000256" key="11">
    <source>
        <dbReference type="ARBA" id="ARBA00034003"/>
    </source>
</evidence>
<dbReference type="PROSITE" id="PS50160">
    <property type="entry name" value="DNA_LIGASE_A3"/>
    <property type="match status" value="1"/>
</dbReference>
<dbReference type="CDD" id="cd07900">
    <property type="entry name" value="Adenylation_DNA_ligase_I_Euk"/>
    <property type="match status" value="1"/>
</dbReference>
<dbReference type="Pfam" id="PF04679">
    <property type="entry name" value="DNA_ligase_A_C"/>
    <property type="match status" value="1"/>
</dbReference>
<evidence type="ECO:0000256" key="10">
    <source>
        <dbReference type="ARBA" id="ARBA00023306"/>
    </source>
</evidence>
<feature type="compositionally biased region" description="Acidic residues" evidence="14">
    <location>
        <begin position="261"/>
        <end position="292"/>
    </location>
</feature>
<evidence type="ECO:0000256" key="1">
    <source>
        <dbReference type="ARBA" id="ARBA00007572"/>
    </source>
</evidence>
<dbReference type="InterPro" id="IPR036599">
    <property type="entry name" value="DNA_ligase_N_sf"/>
</dbReference>
<feature type="compositionally biased region" description="Acidic residues" evidence="14">
    <location>
        <begin position="75"/>
        <end position="86"/>
    </location>
</feature>
<keyword evidence="9 12" id="KW-0234">DNA repair</keyword>
<feature type="domain" description="ATP-dependent DNA ligase family profile" evidence="15">
    <location>
        <begin position="777"/>
        <end position="911"/>
    </location>
</feature>
<sequence length="1046" mass="110530">MKQRDISSFFGKAPSSTAAAAAVAKPAKQEKAASKQKSEQSPTKRPGDGEGNKRLKRLRRACDAEQAKDAPAEQQDLEDVEDEELADAPAAAEAKPAASPAAAEPKPAAAGKAGAAAAAAPADAGGSQAAAAKGADGSQGEAKVSNKEASSAFKQMFAGSAKGKGSTAAAKGRAAAAAAASPAQQKPQQATPEGKSKKRQQKSVAAAAAADTLLQDKEEQQQQLDEQQADGADAAAVKAEAAAAAAAAGDSDPAAAAAGDDASDSADEEMEDLEAENASDEDAEAADEDEADEQAKFKAAFKQAPAGKKKTSKKAAAGSSAVEGVGTGALAAAKLAVTVDVKKLVTWKEGAPVPYAFLAETFETIATTSKRLEIISALTSAFRAILAGTPGDLLPAVYLCTNRVAPAHAGIELGVGDAILIKALASATGRKESSIKSDYETSGDLGSVAASCRSAQRTLFTPAPLTIAAVLKTFREIAKESGQSSQERKKGLISKLLVASKGCEPGYIMRSLQAKLRIGLAEQSVLVAIAHAVLLHKEGAKDKDGKLADRLEQASQAVKAAYSECPSYDMLIPALLDHPLSELAPLIPALLDHPLSELAAHVHFMPGVPVKPMLAKPTTGVGEVLDKFTDCEFTCEYKYDGERVQLRRREGERVQVGCFVWYGLGWEVKPMLAKPTTGVGEVLDKFTDCEFTCEYKYDGERVQIHVLDGGKTVHIYSRNAEDMTPRYPDILARLPSWLAPGTDSIVIDGEAVAWDPEKAKILPFQVLSTRARKEVALGDVKVQVCVYAFDCLYHNGASLLHEPLTKRRQLLHDSLVEVPGQLAQATTKISNDVEELEAFLNEAVDASTEGLIVKTLGDTYEPSRRSSHWLKLKKDYLAGVGDTFDVVPIGAFYGRGKRAGVFGAYLLAVYDDENEAYQTISKLGTGFSEEQLVQLADSLRPAIIPKPRSYYKYGESGAPDVWFEPTQVWEVKAADLSISPLHQAAMGLVEPGKGISIRFPRLVRVRDDKSPEDATTAGQVADMYRQQAVVAAEARSKAKAGDDDEA</sequence>
<dbReference type="SUPFAM" id="SSF56091">
    <property type="entry name" value="DNA ligase/mRNA capping enzyme, catalytic domain"/>
    <property type="match status" value="2"/>
</dbReference>
<keyword evidence="5 12" id="KW-0547">Nucleotide-binding</keyword>
<keyword evidence="6 12" id="KW-0227">DNA damage</keyword>
<reference evidence="16 17" key="1">
    <citation type="submission" date="2023-05" db="EMBL/GenBank/DDBJ databases">
        <title>A 100% complete, gapless, phased diploid assembly of the Scenedesmus obliquus UTEX 3031 genome.</title>
        <authorList>
            <person name="Biondi T.C."/>
            <person name="Hanschen E.R."/>
            <person name="Kwon T."/>
            <person name="Eng W."/>
            <person name="Kruse C.P.S."/>
            <person name="Koehler S.I."/>
            <person name="Kunde Y."/>
            <person name="Gleasner C.D."/>
            <person name="You Mak K.T."/>
            <person name="Polle J."/>
            <person name="Hovde B.T."/>
            <person name="Starkenburg S.R."/>
        </authorList>
    </citation>
    <scope>NUCLEOTIDE SEQUENCE [LARGE SCALE GENOMIC DNA]</scope>
    <source>
        <strain evidence="16 17">DOE0152z</strain>
    </source>
</reference>
<dbReference type="InterPro" id="IPR012309">
    <property type="entry name" value="DNA_ligase_ATP-dep_C"/>
</dbReference>
<gene>
    <name evidence="16" type="ORF">OEZ85_006285</name>
</gene>
<dbReference type="Proteomes" id="UP001244341">
    <property type="component" value="Chromosome 4b"/>
</dbReference>
<proteinExistence type="inferred from homology"/>
<dbReference type="Gene3D" id="3.30.470.30">
    <property type="entry name" value="DNA ligase/mRNA capping enzyme"/>
    <property type="match status" value="2"/>
</dbReference>
<dbReference type="PANTHER" id="PTHR45674:SF4">
    <property type="entry name" value="DNA LIGASE 1"/>
    <property type="match status" value="1"/>
</dbReference>
<evidence type="ECO:0000256" key="5">
    <source>
        <dbReference type="ARBA" id="ARBA00022741"/>
    </source>
</evidence>
<evidence type="ECO:0000256" key="4">
    <source>
        <dbReference type="ARBA" id="ARBA00022705"/>
    </source>
</evidence>
<feature type="compositionally biased region" description="Low complexity" evidence="14">
    <location>
        <begin position="12"/>
        <end position="26"/>
    </location>
</feature>
<dbReference type="NCBIfam" id="TIGR00574">
    <property type="entry name" value="dnl1"/>
    <property type="match status" value="1"/>
</dbReference>
<keyword evidence="2 12" id="KW-0436">Ligase</keyword>
<evidence type="ECO:0000256" key="9">
    <source>
        <dbReference type="ARBA" id="ARBA00023204"/>
    </source>
</evidence>
<dbReference type="InterPro" id="IPR012310">
    <property type="entry name" value="DNA_ligase_ATP-dep_cent"/>
</dbReference>
<evidence type="ECO:0000256" key="2">
    <source>
        <dbReference type="ARBA" id="ARBA00022598"/>
    </source>
</evidence>
<dbReference type="SUPFAM" id="SSF50249">
    <property type="entry name" value="Nucleic acid-binding proteins"/>
    <property type="match status" value="1"/>
</dbReference>
<dbReference type="EC" id="6.5.1.1" evidence="12"/>
<evidence type="ECO:0000256" key="7">
    <source>
        <dbReference type="ARBA" id="ARBA00022840"/>
    </source>
</evidence>
<feature type="region of interest" description="Disordered" evidence="14">
    <location>
        <begin position="1"/>
        <end position="293"/>
    </location>
</feature>
<name>A0ABY8TU83_TETOB</name>
<comment type="catalytic activity">
    <reaction evidence="11 12">
        <text>ATP + (deoxyribonucleotide)n-3'-hydroxyl + 5'-phospho-(deoxyribonucleotide)m = (deoxyribonucleotide)n+m + AMP + diphosphate.</text>
        <dbReference type="EC" id="6.5.1.1"/>
    </reaction>
</comment>
<keyword evidence="3" id="KW-0132">Cell division</keyword>
<accession>A0ABY8TU83</accession>
<dbReference type="InterPro" id="IPR000977">
    <property type="entry name" value="DNA_ligase_ATP-dep"/>
</dbReference>
<dbReference type="Gene3D" id="3.30.1490.70">
    <property type="match status" value="1"/>
</dbReference>
<evidence type="ECO:0000256" key="8">
    <source>
        <dbReference type="ARBA" id="ARBA00023172"/>
    </source>
</evidence>
<evidence type="ECO:0000256" key="3">
    <source>
        <dbReference type="ARBA" id="ARBA00022618"/>
    </source>
</evidence>
<dbReference type="InterPro" id="IPR016059">
    <property type="entry name" value="DNA_ligase_ATP-dep_CS"/>
</dbReference>
<dbReference type="InterPro" id="IPR012308">
    <property type="entry name" value="DNA_ligase_ATP-dep_N"/>
</dbReference>
<keyword evidence="10" id="KW-0131">Cell cycle</keyword>
<dbReference type="EMBL" id="CP126211">
    <property type="protein sequence ID" value="WIA12630.1"/>
    <property type="molecule type" value="Genomic_DNA"/>
</dbReference>
<feature type="compositionally biased region" description="Basic and acidic residues" evidence="14">
    <location>
        <begin position="60"/>
        <end position="71"/>
    </location>
</feature>
<feature type="compositionally biased region" description="Low complexity" evidence="14">
    <location>
        <begin position="87"/>
        <end position="140"/>
    </location>
</feature>
<keyword evidence="4" id="KW-0235">DNA replication</keyword>
<dbReference type="PANTHER" id="PTHR45674">
    <property type="entry name" value="DNA LIGASE 1/3 FAMILY MEMBER"/>
    <property type="match status" value="1"/>
</dbReference>
<keyword evidence="8 12" id="KW-0233">DNA recombination</keyword>
<dbReference type="Pfam" id="PF01068">
    <property type="entry name" value="DNA_ligase_A_M"/>
    <property type="match status" value="2"/>
</dbReference>
<dbReference type="PROSITE" id="PS00697">
    <property type="entry name" value="DNA_LIGASE_A1"/>
    <property type="match status" value="2"/>
</dbReference>
<feature type="compositionally biased region" description="Basic and acidic residues" evidence="14">
    <location>
        <begin position="27"/>
        <end position="38"/>
    </location>
</feature>
<evidence type="ECO:0000256" key="14">
    <source>
        <dbReference type="SAM" id="MobiDB-lite"/>
    </source>
</evidence>
<dbReference type="Gene3D" id="1.10.3260.10">
    <property type="entry name" value="DNA ligase, ATP-dependent, N-terminal domain"/>
    <property type="match status" value="1"/>
</dbReference>
<dbReference type="Pfam" id="PF04675">
    <property type="entry name" value="DNA_ligase_A_N"/>
    <property type="match status" value="1"/>
</dbReference>
<organism evidence="16 17">
    <name type="scientific">Tetradesmus obliquus</name>
    <name type="common">Green alga</name>
    <name type="synonym">Acutodesmus obliquus</name>
    <dbReference type="NCBI Taxonomy" id="3088"/>
    <lineage>
        <taxon>Eukaryota</taxon>
        <taxon>Viridiplantae</taxon>
        <taxon>Chlorophyta</taxon>
        <taxon>core chlorophytes</taxon>
        <taxon>Chlorophyceae</taxon>
        <taxon>CS clade</taxon>
        <taxon>Sphaeropleales</taxon>
        <taxon>Scenedesmaceae</taxon>
        <taxon>Tetradesmus</taxon>
    </lineage>
</organism>
<protein>
    <recommendedName>
        <fullName evidence="12">DNA ligase</fullName>
        <ecNumber evidence="12">6.5.1.1</ecNumber>
    </recommendedName>
</protein>
<feature type="compositionally biased region" description="Low complexity" evidence="14">
    <location>
        <begin position="158"/>
        <end position="192"/>
    </location>
</feature>
<dbReference type="Gene3D" id="2.40.50.140">
    <property type="entry name" value="Nucleic acid-binding proteins"/>
    <property type="match status" value="1"/>
</dbReference>
<dbReference type="PROSITE" id="PS00333">
    <property type="entry name" value="DNA_LIGASE_A2"/>
    <property type="match status" value="1"/>
</dbReference>
<evidence type="ECO:0000313" key="16">
    <source>
        <dbReference type="EMBL" id="WIA12630.1"/>
    </source>
</evidence>
<evidence type="ECO:0000256" key="13">
    <source>
        <dbReference type="RuleBase" id="RU004196"/>
    </source>
</evidence>